<evidence type="ECO:0000313" key="3">
    <source>
        <dbReference type="Proteomes" id="UP000276133"/>
    </source>
</evidence>
<accession>A0A3M7T4I6</accession>
<organism evidence="2 3">
    <name type="scientific">Brachionus plicatilis</name>
    <name type="common">Marine rotifer</name>
    <name type="synonym">Brachionus muelleri</name>
    <dbReference type="NCBI Taxonomy" id="10195"/>
    <lineage>
        <taxon>Eukaryota</taxon>
        <taxon>Metazoa</taxon>
        <taxon>Spiralia</taxon>
        <taxon>Gnathifera</taxon>
        <taxon>Rotifera</taxon>
        <taxon>Eurotatoria</taxon>
        <taxon>Monogononta</taxon>
        <taxon>Pseudotrocha</taxon>
        <taxon>Ploima</taxon>
        <taxon>Brachionidae</taxon>
        <taxon>Brachionus</taxon>
    </lineage>
</organism>
<protein>
    <submittedName>
        <fullName evidence="2">Uncharacterized protein</fullName>
    </submittedName>
</protein>
<keyword evidence="1" id="KW-0812">Transmembrane</keyword>
<keyword evidence="3" id="KW-1185">Reference proteome</keyword>
<sequence length="177" mass="21191">MQIDINFDDTSNVIENSAFCIILYINILILQQFFFNQKNSTSPRFSFTVFLSRMLNFSYKILNFDDYRIDLKNKLIFNEERKLMYDLRNKDLLFEPGIKSKYGTNTFEYIYSRLINKFDLSFNHFKLSIFNNINLIYAKTLKKFDQVIIISYLIVLMMGTSLMIRLNNNNNNLLNQK</sequence>
<dbReference type="EMBL" id="REGN01000323">
    <property type="protein sequence ID" value="RNA42738.1"/>
    <property type="molecule type" value="Genomic_DNA"/>
</dbReference>
<evidence type="ECO:0000256" key="1">
    <source>
        <dbReference type="SAM" id="Phobius"/>
    </source>
</evidence>
<dbReference type="Proteomes" id="UP000276133">
    <property type="component" value="Unassembled WGS sequence"/>
</dbReference>
<keyword evidence="1" id="KW-0472">Membrane</keyword>
<evidence type="ECO:0000313" key="2">
    <source>
        <dbReference type="EMBL" id="RNA42738.1"/>
    </source>
</evidence>
<dbReference type="AlphaFoldDB" id="A0A3M7T4I6"/>
<proteinExistence type="predicted"/>
<feature type="transmembrane region" description="Helical" evidence="1">
    <location>
        <begin position="147"/>
        <end position="166"/>
    </location>
</feature>
<keyword evidence="1" id="KW-1133">Transmembrane helix</keyword>
<feature type="transmembrane region" description="Helical" evidence="1">
    <location>
        <begin position="16"/>
        <end position="35"/>
    </location>
</feature>
<comment type="caution">
    <text evidence="2">The sequence shown here is derived from an EMBL/GenBank/DDBJ whole genome shotgun (WGS) entry which is preliminary data.</text>
</comment>
<name>A0A3M7T4I6_BRAPC</name>
<reference evidence="2 3" key="1">
    <citation type="journal article" date="2018" name="Sci. Rep.">
        <title>Genomic signatures of local adaptation to the degree of environmental predictability in rotifers.</title>
        <authorList>
            <person name="Franch-Gras L."/>
            <person name="Hahn C."/>
            <person name="Garcia-Roger E.M."/>
            <person name="Carmona M.J."/>
            <person name="Serra M."/>
            <person name="Gomez A."/>
        </authorList>
    </citation>
    <scope>NUCLEOTIDE SEQUENCE [LARGE SCALE GENOMIC DNA]</scope>
    <source>
        <strain evidence="2">HYR1</strain>
    </source>
</reference>
<gene>
    <name evidence="2" type="ORF">BpHYR1_021837</name>
</gene>